<sequence>MRRFEDMRPLLETYSGTTDSGLVKAAIVWALTQGLQAAKTDMMTAFLQCPYSDENVWLHLLDDLPFHMIPQLRGGLVIRIVKAAYGLKDAPRRYTQFFKNSVAGKEGWKEMSESILVKRNWSGKPITLMVMHVDDLFIFA</sequence>
<reference evidence="1" key="1">
    <citation type="submission" date="2014-11" db="EMBL/GenBank/DDBJ databases">
        <authorList>
            <person name="Otto D Thomas"/>
            <person name="Naeem Raeece"/>
        </authorList>
    </citation>
    <scope>NUCLEOTIDE SEQUENCE</scope>
</reference>
<accession>A0A0G4GBM4</accession>
<evidence type="ECO:0000313" key="1">
    <source>
        <dbReference type="EMBL" id="CEM26494.1"/>
    </source>
</evidence>
<dbReference type="VEuPathDB" id="CryptoDB:Cvel_21154"/>
<proteinExistence type="predicted"/>
<evidence type="ECO:0008006" key="2">
    <source>
        <dbReference type="Google" id="ProtNLM"/>
    </source>
</evidence>
<organism evidence="1">
    <name type="scientific">Chromera velia CCMP2878</name>
    <dbReference type="NCBI Taxonomy" id="1169474"/>
    <lineage>
        <taxon>Eukaryota</taxon>
        <taxon>Sar</taxon>
        <taxon>Alveolata</taxon>
        <taxon>Colpodellida</taxon>
        <taxon>Chromeraceae</taxon>
        <taxon>Chromera</taxon>
    </lineage>
</organism>
<gene>
    <name evidence="1" type="ORF">Cvel_21154</name>
</gene>
<name>A0A0G4GBM4_9ALVE</name>
<dbReference type="EMBL" id="CDMZ01001061">
    <property type="protein sequence ID" value="CEM26494.1"/>
    <property type="molecule type" value="Genomic_DNA"/>
</dbReference>
<dbReference type="PhylomeDB" id="A0A0G4GBM4"/>
<dbReference type="AlphaFoldDB" id="A0A0G4GBM4"/>
<protein>
    <recommendedName>
        <fullName evidence="2">Reverse transcriptase Ty1/copia-type domain-containing protein</fullName>
    </recommendedName>
</protein>